<gene>
    <name evidence="8" type="ORF">EDB92DRAFT_1935340</name>
</gene>
<dbReference type="GO" id="GO:0032981">
    <property type="term" value="P:mitochondrial respiratory chain complex I assembly"/>
    <property type="evidence" value="ECO:0007669"/>
    <property type="project" value="TreeGrafter"/>
</dbReference>
<evidence type="ECO:0000256" key="1">
    <source>
        <dbReference type="ARBA" id="ARBA00004173"/>
    </source>
</evidence>
<evidence type="ECO:0000256" key="5">
    <source>
        <dbReference type="ARBA" id="ARBA00023128"/>
    </source>
</evidence>
<dbReference type="PANTHER" id="PTHR12049">
    <property type="entry name" value="PROTEIN ARGININE METHYLTRANSFERASE NDUFAF7, MITOCHONDRIAL"/>
    <property type="match status" value="1"/>
</dbReference>
<keyword evidence="5 7" id="KW-0496">Mitochondrion</keyword>
<evidence type="ECO:0000256" key="4">
    <source>
        <dbReference type="ARBA" id="ARBA00022679"/>
    </source>
</evidence>
<dbReference type="InterPro" id="IPR038375">
    <property type="entry name" value="NDUFAF7_sf"/>
</dbReference>
<dbReference type="Pfam" id="PF02636">
    <property type="entry name" value="Methyltransf_28"/>
    <property type="match status" value="1"/>
</dbReference>
<evidence type="ECO:0000256" key="7">
    <source>
        <dbReference type="RuleBase" id="RU364114"/>
    </source>
</evidence>
<comment type="catalytic activity">
    <reaction evidence="6 7">
        <text>L-arginyl-[protein] + 2 S-adenosyl-L-methionine = N(omega),N(omega)'-dimethyl-L-arginyl-[protein] + 2 S-adenosyl-L-homocysteine + 2 H(+)</text>
        <dbReference type="Rhea" id="RHEA:48108"/>
        <dbReference type="Rhea" id="RHEA-COMP:10532"/>
        <dbReference type="Rhea" id="RHEA-COMP:11992"/>
        <dbReference type="ChEBI" id="CHEBI:15378"/>
        <dbReference type="ChEBI" id="CHEBI:29965"/>
        <dbReference type="ChEBI" id="CHEBI:57856"/>
        <dbReference type="ChEBI" id="CHEBI:59789"/>
        <dbReference type="ChEBI" id="CHEBI:88221"/>
        <dbReference type="EC" id="2.1.1.320"/>
    </reaction>
</comment>
<dbReference type="InterPro" id="IPR003788">
    <property type="entry name" value="NDUFAF7"/>
</dbReference>
<dbReference type="GO" id="GO:0035243">
    <property type="term" value="F:protein-arginine omega-N symmetric methyltransferase activity"/>
    <property type="evidence" value="ECO:0007669"/>
    <property type="project" value="UniProtKB-EC"/>
</dbReference>
<dbReference type="AlphaFoldDB" id="A0AAD4QCV7"/>
<evidence type="ECO:0000313" key="8">
    <source>
        <dbReference type="EMBL" id="KAH8990242.1"/>
    </source>
</evidence>
<sequence>MFLRHRNVCRTLLARRYVQSSPSSVTAVEKILLDTIKANGPVSYATYMQHCLSHPTEGYYMNPENAVIGARGDFITSPEISQAFGELLGIWLLSQYLSTGVKHDIQLVELGPGKGTLMDDILRTLSQMPQSRAFIKHVHLVESSLSLRTVQQKKLEPWDGKNGLKIHWHDSIDDVPAANGIYTMLVAHEFFDALPFHLIEKTHQGWKEVLITSARDPAAKTILRPSSPSPLAPATPSLDLSASSLKTRFRPVLAAEPTPVSTLLGASSPRFASLPIGARIEVSAASFQTARKLGTLVSQGAGGSALVVDYGADHAVGNSFRAFKGHALADPFDRPGQADLTANVDFAYLAEALKGTTTAHGPLSQRAFLLHMGIGTRVGALQRAAASPARADALTEAAARLVDPAGMGREYKVMGVTGGATAAADADGVWPFVAGEIREEEAVVAAAATPAQNQARDAQATP</sequence>
<dbReference type="Gene3D" id="3.40.50.12710">
    <property type="match status" value="1"/>
</dbReference>
<comment type="subcellular location">
    <subcellularLocation>
        <location evidence="1 7">Mitochondrion</location>
    </subcellularLocation>
</comment>
<keyword evidence="9" id="KW-1185">Reference proteome</keyword>
<proteinExistence type="inferred from homology"/>
<reference evidence="8" key="1">
    <citation type="submission" date="2022-01" db="EMBL/GenBank/DDBJ databases">
        <title>Comparative genomics reveals a dynamic genome evolution in the ectomycorrhizal milk-cap (Lactarius) mushrooms.</title>
        <authorList>
            <consortium name="DOE Joint Genome Institute"/>
            <person name="Lebreton A."/>
            <person name="Tang N."/>
            <person name="Kuo A."/>
            <person name="LaButti K."/>
            <person name="Drula E."/>
            <person name="Barry K."/>
            <person name="Clum A."/>
            <person name="Lipzen A."/>
            <person name="Mousain D."/>
            <person name="Ng V."/>
            <person name="Wang R."/>
            <person name="Wang X."/>
            <person name="Dai Y."/>
            <person name="Henrissat B."/>
            <person name="Grigoriev I.V."/>
            <person name="Guerin-Laguette A."/>
            <person name="Yu F."/>
            <person name="Martin F.M."/>
        </authorList>
    </citation>
    <scope>NUCLEOTIDE SEQUENCE</scope>
    <source>
        <strain evidence="8">QP</strain>
    </source>
</reference>
<comment type="caution">
    <text evidence="8">The sequence shown here is derived from an EMBL/GenBank/DDBJ whole genome shotgun (WGS) entry which is preliminary data.</text>
</comment>
<protein>
    <recommendedName>
        <fullName evidence="7">Protein arginine methyltransferase NDUFAF7</fullName>
        <ecNumber evidence="7">2.1.1.320</ecNumber>
    </recommendedName>
</protein>
<evidence type="ECO:0000313" key="9">
    <source>
        <dbReference type="Proteomes" id="UP001201163"/>
    </source>
</evidence>
<dbReference type="EMBL" id="JAKELL010000031">
    <property type="protein sequence ID" value="KAH8990242.1"/>
    <property type="molecule type" value="Genomic_DNA"/>
</dbReference>
<dbReference type="EC" id="2.1.1.320" evidence="7"/>
<organism evidence="8 9">
    <name type="scientific">Lactarius akahatsu</name>
    <dbReference type="NCBI Taxonomy" id="416441"/>
    <lineage>
        <taxon>Eukaryota</taxon>
        <taxon>Fungi</taxon>
        <taxon>Dikarya</taxon>
        <taxon>Basidiomycota</taxon>
        <taxon>Agaricomycotina</taxon>
        <taxon>Agaricomycetes</taxon>
        <taxon>Russulales</taxon>
        <taxon>Russulaceae</taxon>
        <taxon>Lactarius</taxon>
    </lineage>
</organism>
<keyword evidence="4 7" id="KW-0808">Transferase</keyword>
<comment type="function">
    <text evidence="7">Arginine methyltransferase involved in the assembly or stability of mitochondrial NADH:ubiquinone oxidoreductase complex (complex I).</text>
</comment>
<dbReference type="PANTHER" id="PTHR12049:SF7">
    <property type="entry name" value="PROTEIN ARGININE METHYLTRANSFERASE NDUFAF7, MITOCHONDRIAL"/>
    <property type="match status" value="1"/>
</dbReference>
<dbReference type="GO" id="GO:0032259">
    <property type="term" value="P:methylation"/>
    <property type="evidence" value="ECO:0007669"/>
    <property type="project" value="UniProtKB-KW"/>
</dbReference>
<evidence type="ECO:0000256" key="3">
    <source>
        <dbReference type="ARBA" id="ARBA00022603"/>
    </source>
</evidence>
<evidence type="ECO:0000256" key="6">
    <source>
        <dbReference type="ARBA" id="ARBA00048612"/>
    </source>
</evidence>
<name>A0AAD4QCV7_9AGAM</name>
<dbReference type="GO" id="GO:0005739">
    <property type="term" value="C:mitochondrion"/>
    <property type="evidence" value="ECO:0007669"/>
    <property type="project" value="UniProtKB-SubCell"/>
</dbReference>
<comment type="similarity">
    <text evidence="2 7">Belongs to the NDUFAF7 family.</text>
</comment>
<evidence type="ECO:0000256" key="2">
    <source>
        <dbReference type="ARBA" id="ARBA00005891"/>
    </source>
</evidence>
<dbReference type="Proteomes" id="UP001201163">
    <property type="component" value="Unassembled WGS sequence"/>
</dbReference>
<accession>A0AAD4QCV7</accession>
<dbReference type="InterPro" id="IPR029063">
    <property type="entry name" value="SAM-dependent_MTases_sf"/>
</dbReference>
<keyword evidence="3 7" id="KW-0489">Methyltransferase</keyword>
<dbReference type="SUPFAM" id="SSF53335">
    <property type="entry name" value="S-adenosyl-L-methionine-dependent methyltransferases"/>
    <property type="match status" value="1"/>
</dbReference>